<keyword evidence="4" id="KW-1185">Reference proteome</keyword>
<gene>
    <name evidence="3" type="ORF">FB561_6035</name>
</gene>
<evidence type="ECO:0000313" key="4">
    <source>
        <dbReference type="Proteomes" id="UP000318380"/>
    </source>
</evidence>
<feature type="compositionally biased region" description="Low complexity" evidence="1">
    <location>
        <begin position="77"/>
        <end position="90"/>
    </location>
</feature>
<evidence type="ECO:0000256" key="2">
    <source>
        <dbReference type="SAM" id="Phobius"/>
    </source>
</evidence>
<comment type="caution">
    <text evidence="3">The sequence shown here is derived from an EMBL/GenBank/DDBJ whole genome shotgun (WGS) entry which is preliminary data.</text>
</comment>
<proteinExistence type="predicted"/>
<dbReference type="EMBL" id="VIVK01000001">
    <property type="protein sequence ID" value="TWD84839.1"/>
    <property type="molecule type" value="Genomic_DNA"/>
</dbReference>
<keyword evidence="2" id="KW-0812">Transmembrane</keyword>
<evidence type="ECO:0000256" key="1">
    <source>
        <dbReference type="SAM" id="MobiDB-lite"/>
    </source>
</evidence>
<accession>A0A561C0X6</accession>
<feature type="region of interest" description="Disordered" evidence="1">
    <location>
        <begin position="61"/>
        <end position="93"/>
    </location>
</feature>
<dbReference type="RefSeq" id="WP_145812514.1">
    <property type="nucleotide sequence ID" value="NZ_VIVK01000001.1"/>
</dbReference>
<dbReference type="Proteomes" id="UP000318380">
    <property type="component" value="Unassembled WGS sequence"/>
</dbReference>
<sequence length="290" mass="30284">MTRVPAERTLAHKEEILRQVLAEEQRPAQRRGWLVPVAAAASIAALAGGVVGLSSLTGNHSDPAGQAGDSGQAGFQTTASAGTPSASAGPDVPLYRGRLNQAEIAAATKGCLKKVSLQKANKVLHPIKIADVFTGRSEPALVLRADTRTITCVGRSSGAGTTWDARAHKNLPDLQLSPGTTSVSSKKSVIDHVLPRSWTTVDDEAASVRRRILVNGQAGPWYVSKPIDGLALVQAKNDGPIHIGDKVTVETQQLDAAGKIVGKPNAVSATVTRNPAPGQAYPLLSFLSPR</sequence>
<dbReference type="OrthoDB" id="3812613at2"/>
<feature type="transmembrane region" description="Helical" evidence="2">
    <location>
        <begin position="33"/>
        <end position="53"/>
    </location>
</feature>
<keyword evidence="2" id="KW-0472">Membrane</keyword>
<protein>
    <submittedName>
        <fullName evidence="3">Uncharacterized protein</fullName>
    </submittedName>
</protein>
<dbReference type="AlphaFoldDB" id="A0A561C0X6"/>
<reference evidence="3 4" key="1">
    <citation type="submission" date="2019-06" db="EMBL/GenBank/DDBJ databases">
        <title>Sequencing the genomes of 1000 actinobacteria strains.</title>
        <authorList>
            <person name="Klenk H.-P."/>
        </authorList>
    </citation>
    <scope>NUCLEOTIDE SEQUENCE [LARGE SCALE GENOMIC DNA]</scope>
    <source>
        <strain evidence="3 4">DSM 24683</strain>
    </source>
</reference>
<keyword evidence="2" id="KW-1133">Transmembrane helix</keyword>
<name>A0A561C0X6_9ACTN</name>
<evidence type="ECO:0000313" key="3">
    <source>
        <dbReference type="EMBL" id="TWD84839.1"/>
    </source>
</evidence>
<organism evidence="3 4">
    <name type="scientific">Kribbella amoyensis</name>
    <dbReference type="NCBI Taxonomy" id="996641"/>
    <lineage>
        <taxon>Bacteria</taxon>
        <taxon>Bacillati</taxon>
        <taxon>Actinomycetota</taxon>
        <taxon>Actinomycetes</taxon>
        <taxon>Propionibacteriales</taxon>
        <taxon>Kribbellaceae</taxon>
        <taxon>Kribbella</taxon>
    </lineage>
</organism>